<keyword evidence="2" id="KW-1185">Reference proteome</keyword>
<evidence type="ECO:0000313" key="1">
    <source>
        <dbReference type="EMBL" id="RNI27618.1"/>
    </source>
</evidence>
<organism evidence="1 2">
    <name type="scientific">Rufibacter immobilis</name>
    <dbReference type="NCBI Taxonomy" id="1348778"/>
    <lineage>
        <taxon>Bacteria</taxon>
        <taxon>Pseudomonadati</taxon>
        <taxon>Bacteroidota</taxon>
        <taxon>Cytophagia</taxon>
        <taxon>Cytophagales</taxon>
        <taxon>Hymenobacteraceae</taxon>
        <taxon>Rufibacter</taxon>
    </lineage>
</organism>
<comment type="caution">
    <text evidence="1">The sequence shown here is derived from an EMBL/GenBank/DDBJ whole genome shotgun (WGS) entry which is preliminary data.</text>
</comment>
<dbReference type="EMBL" id="RJJE01000017">
    <property type="protein sequence ID" value="RNI27618.1"/>
    <property type="molecule type" value="Genomic_DNA"/>
</dbReference>
<accession>A0A3M9MSC5</accession>
<reference evidence="1 2" key="1">
    <citation type="submission" date="2018-11" db="EMBL/GenBank/DDBJ databases">
        <title>Rufibacter latericius sp. nov., isolated from water in Baiyang Lake.</title>
        <authorList>
            <person name="Yang Y."/>
        </authorList>
    </citation>
    <scope>NUCLEOTIDE SEQUENCE [LARGE SCALE GENOMIC DNA]</scope>
    <source>
        <strain evidence="1 2">MCC P1</strain>
    </source>
</reference>
<dbReference type="AlphaFoldDB" id="A0A3M9MSC5"/>
<proteinExistence type="predicted"/>
<evidence type="ECO:0000313" key="2">
    <source>
        <dbReference type="Proteomes" id="UP000271010"/>
    </source>
</evidence>
<protein>
    <submittedName>
        <fullName evidence="1">Uncharacterized protein</fullName>
    </submittedName>
</protein>
<sequence length="64" mass="7258">MQRLATATVRIVPFTRQPIPINPYGIFVFPLFLEKEALNRNARLANGTSLKVPLARRAFLFMIG</sequence>
<gene>
    <name evidence="1" type="ORF">EFA69_15985</name>
</gene>
<name>A0A3M9MSC5_9BACT</name>
<dbReference type="Proteomes" id="UP000271010">
    <property type="component" value="Unassembled WGS sequence"/>
</dbReference>